<evidence type="ECO:0000313" key="1">
    <source>
        <dbReference type="EMBL" id="TFD64150.1"/>
    </source>
</evidence>
<keyword evidence="2" id="KW-1185">Reference proteome</keyword>
<reference evidence="1 2" key="1">
    <citation type="submission" date="2019-03" db="EMBL/GenBank/DDBJ databases">
        <title>Genomics of glacier-inhabiting Cryobacterium strains.</title>
        <authorList>
            <person name="Liu Q."/>
            <person name="Xin Y.-H."/>
        </authorList>
    </citation>
    <scope>NUCLEOTIDE SEQUENCE [LARGE SCALE GENOMIC DNA]</scope>
    <source>
        <strain evidence="1 2">Sr36</strain>
    </source>
</reference>
<gene>
    <name evidence="1" type="ORF">E3T47_11595</name>
</gene>
<dbReference type="OrthoDB" id="4161577at2"/>
<accession>A0A4R9AMB2</accession>
<protein>
    <submittedName>
        <fullName evidence="1">Uncharacterized protein</fullName>
    </submittedName>
</protein>
<dbReference type="InterPro" id="IPR010982">
    <property type="entry name" value="Lambda_DNA-bd_dom_sf"/>
</dbReference>
<evidence type="ECO:0000313" key="2">
    <source>
        <dbReference type="Proteomes" id="UP000298154"/>
    </source>
</evidence>
<name>A0A4R9AMB2_9MICO</name>
<dbReference type="AlphaFoldDB" id="A0A4R9AMB2"/>
<dbReference type="Proteomes" id="UP000298154">
    <property type="component" value="Unassembled WGS sequence"/>
</dbReference>
<comment type="caution">
    <text evidence="1">The sequence shown here is derived from an EMBL/GenBank/DDBJ whole genome shotgun (WGS) entry which is preliminary data.</text>
</comment>
<sequence length="190" mass="20888">MMNFLAQAGIGDRIQAIRKQHAIRSASARADLILGDNVTESIVQNIEAGGKDDLLVSQLLNIAKALRVSPIFLLAPVATPSARFDIANLSSSFDNMTVVQFDAWILSAVDGAYHWATNDEHSERAQLLATPELHTQLRERSRLAVKVEGERFVESADKIAATTAFDTTEVRLPKFSRRIKQLTRYLAAAG</sequence>
<dbReference type="EMBL" id="SOHK01000017">
    <property type="protein sequence ID" value="TFD64150.1"/>
    <property type="molecule type" value="Genomic_DNA"/>
</dbReference>
<dbReference type="GO" id="GO:0003677">
    <property type="term" value="F:DNA binding"/>
    <property type="evidence" value="ECO:0007669"/>
    <property type="project" value="InterPro"/>
</dbReference>
<dbReference type="RefSeq" id="WP_134551485.1">
    <property type="nucleotide sequence ID" value="NZ_SOHK01000017.1"/>
</dbReference>
<proteinExistence type="predicted"/>
<organism evidence="1 2">
    <name type="scientific">Cryobacterium ruanii</name>
    <dbReference type="NCBI Taxonomy" id="1259197"/>
    <lineage>
        <taxon>Bacteria</taxon>
        <taxon>Bacillati</taxon>
        <taxon>Actinomycetota</taxon>
        <taxon>Actinomycetes</taxon>
        <taxon>Micrococcales</taxon>
        <taxon>Microbacteriaceae</taxon>
        <taxon>Cryobacterium</taxon>
    </lineage>
</organism>
<dbReference type="Gene3D" id="1.10.260.40">
    <property type="entry name" value="lambda repressor-like DNA-binding domains"/>
    <property type="match status" value="1"/>
</dbReference>